<evidence type="ECO:0000256" key="1">
    <source>
        <dbReference type="ARBA" id="ARBA00022443"/>
    </source>
</evidence>
<dbReference type="PROSITE" id="PS50002">
    <property type="entry name" value="SH3"/>
    <property type="match status" value="1"/>
</dbReference>
<organism evidence="4 5">
    <name type="scientific">Cherax quadricarinatus</name>
    <name type="common">Australian red claw crayfish</name>
    <dbReference type="NCBI Taxonomy" id="27406"/>
    <lineage>
        <taxon>Eukaryota</taxon>
        <taxon>Metazoa</taxon>
        <taxon>Ecdysozoa</taxon>
        <taxon>Arthropoda</taxon>
        <taxon>Crustacea</taxon>
        <taxon>Multicrustacea</taxon>
        <taxon>Malacostraca</taxon>
        <taxon>Eumalacostraca</taxon>
        <taxon>Eucarida</taxon>
        <taxon>Decapoda</taxon>
        <taxon>Pleocyemata</taxon>
        <taxon>Astacidea</taxon>
        <taxon>Parastacoidea</taxon>
        <taxon>Parastacidae</taxon>
        <taxon>Cherax</taxon>
    </lineage>
</organism>
<dbReference type="EMBL" id="JARKIK010000051">
    <property type="protein sequence ID" value="KAK8734253.1"/>
    <property type="molecule type" value="Genomic_DNA"/>
</dbReference>
<dbReference type="Pfam" id="PF07653">
    <property type="entry name" value="SH3_2"/>
    <property type="match status" value="1"/>
</dbReference>
<dbReference type="Gene3D" id="2.30.30.40">
    <property type="entry name" value="SH3 Domains"/>
    <property type="match status" value="1"/>
</dbReference>
<evidence type="ECO:0000313" key="4">
    <source>
        <dbReference type="EMBL" id="KAK8734253.1"/>
    </source>
</evidence>
<dbReference type="SMART" id="SM00326">
    <property type="entry name" value="SH3"/>
    <property type="match status" value="1"/>
</dbReference>
<dbReference type="PRINTS" id="PR00452">
    <property type="entry name" value="SH3DOMAIN"/>
</dbReference>
<keyword evidence="5" id="KW-1185">Reference proteome</keyword>
<protein>
    <recommendedName>
        <fullName evidence="3">SH3 domain-containing protein</fullName>
    </recommendedName>
</protein>
<evidence type="ECO:0000313" key="5">
    <source>
        <dbReference type="Proteomes" id="UP001445076"/>
    </source>
</evidence>
<dbReference type="SUPFAM" id="SSF50044">
    <property type="entry name" value="SH3-domain"/>
    <property type="match status" value="1"/>
</dbReference>
<keyword evidence="1 2" id="KW-0728">SH3 domain</keyword>
<gene>
    <name evidence="4" type="ORF">OTU49_006087</name>
</gene>
<dbReference type="Proteomes" id="UP001445076">
    <property type="component" value="Unassembled WGS sequence"/>
</dbReference>
<evidence type="ECO:0000256" key="2">
    <source>
        <dbReference type="PROSITE-ProRule" id="PRU00192"/>
    </source>
</evidence>
<dbReference type="InterPro" id="IPR001452">
    <property type="entry name" value="SH3_domain"/>
</dbReference>
<evidence type="ECO:0000259" key="3">
    <source>
        <dbReference type="PROSITE" id="PS50002"/>
    </source>
</evidence>
<dbReference type="AlphaFoldDB" id="A0AAW0X2Y3"/>
<name>A0AAW0X2Y3_CHEQU</name>
<feature type="non-terminal residue" evidence="4">
    <location>
        <position position="1"/>
    </location>
</feature>
<comment type="caution">
    <text evidence="4">The sequence shown here is derived from an EMBL/GenBank/DDBJ whole genome shotgun (WGS) entry which is preliminary data.</text>
</comment>
<feature type="non-terminal residue" evidence="4">
    <location>
        <position position="123"/>
    </location>
</feature>
<dbReference type="InterPro" id="IPR036028">
    <property type="entry name" value="SH3-like_dom_sf"/>
</dbReference>
<feature type="domain" description="SH3" evidence="3">
    <location>
        <begin position="57"/>
        <end position="119"/>
    </location>
</feature>
<proteinExistence type="predicted"/>
<accession>A0AAW0X2Y3</accession>
<sequence>KLNDESDLSEVTSVNPGLDDWHDALGATSRLGWALILYHAVRNNFKPHAFARLAFQGSQEFVRAVADYITRENTLLSFKKGDIIRVNGADRYEDNGWLQGTLDGRTGLFPVDYVVPIARSEAR</sequence>
<reference evidence="4 5" key="1">
    <citation type="journal article" date="2024" name="BMC Genomics">
        <title>Genome assembly of redclaw crayfish (Cherax quadricarinatus) provides insights into its immune adaptation and hypoxia tolerance.</title>
        <authorList>
            <person name="Liu Z."/>
            <person name="Zheng J."/>
            <person name="Li H."/>
            <person name="Fang K."/>
            <person name="Wang S."/>
            <person name="He J."/>
            <person name="Zhou D."/>
            <person name="Weng S."/>
            <person name="Chi M."/>
            <person name="Gu Z."/>
            <person name="He J."/>
            <person name="Li F."/>
            <person name="Wang M."/>
        </authorList>
    </citation>
    <scope>NUCLEOTIDE SEQUENCE [LARGE SCALE GENOMIC DNA]</scope>
    <source>
        <strain evidence="4">ZL_2023a</strain>
    </source>
</reference>